<dbReference type="InterPro" id="IPR029063">
    <property type="entry name" value="SAM-dependent_MTases_sf"/>
</dbReference>
<feature type="domain" description="Methyltransferase type 11" evidence="1">
    <location>
        <begin position="37"/>
        <end position="130"/>
    </location>
</feature>
<keyword evidence="3" id="KW-1185">Reference proteome</keyword>
<accession>A0A3N0DT74</accession>
<dbReference type="AlphaFoldDB" id="A0A3N0DT74"/>
<reference evidence="2 3" key="1">
    <citation type="submission" date="2018-11" db="EMBL/GenBank/DDBJ databases">
        <authorList>
            <person name="Li F."/>
        </authorList>
    </citation>
    <scope>NUCLEOTIDE SEQUENCE [LARGE SCALE GENOMIC DNA]</scope>
    <source>
        <strain evidence="2 3">KIS18-7</strain>
    </source>
</reference>
<evidence type="ECO:0000259" key="1">
    <source>
        <dbReference type="Pfam" id="PF08241"/>
    </source>
</evidence>
<dbReference type="SUPFAM" id="SSF53335">
    <property type="entry name" value="S-adenosyl-L-methionine-dependent methyltransferases"/>
    <property type="match status" value="1"/>
</dbReference>
<keyword evidence="2" id="KW-0489">Methyltransferase</keyword>
<dbReference type="GO" id="GO:0032259">
    <property type="term" value="P:methylation"/>
    <property type="evidence" value="ECO:0007669"/>
    <property type="project" value="UniProtKB-KW"/>
</dbReference>
<sequence length="184" mass="20073">MNRFHRWYCGTGHWRRHLTGGILPQVVADQDLGDHVLELGPGRGASTAWLKDRFPTLTSLELDPDLAADLAERFDDVAVIHGSATSIPFEPAAFSAVVCTTMLHHVPTADLQDRLFAEARRVLTPGGVFAGSDSLSTPVFRLAHHGDVMNVVDPEALPERLAAAGFTDIEVRRGSDFFTFRAGI</sequence>
<dbReference type="Proteomes" id="UP000277094">
    <property type="component" value="Unassembled WGS sequence"/>
</dbReference>
<dbReference type="OrthoDB" id="3818442at2"/>
<dbReference type="InterPro" id="IPR050508">
    <property type="entry name" value="Methyltransf_Superfamily"/>
</dbReference>
<dbReference type="Pfam" id="PF08241">
    <property type="entry name" value="Methyltransf_11"/>
    <property type="match status" value="1"/>
</dbReference>
<dbReference type="PANTHER" id="PTHR42912">
    <property type="entry name" value="METHYLTRANSFERASE"/>
    <property type="match status" value="1"/>
</dbReference>
<dbReference type="CDD" id="cd02440">
    <property type="entry name" value="AdoMet_MTases"/>
    <property type="match status" value="1"/>
</dbReference>
<proteinExistence type="predicted"/>
<dbReference type="InterPro" id="IPR013216">
    <property type="entry name" value="Methyltransf_11"/>
</dbReference>
<protein>
    <submittedName>
        <fullName evidence="2">Class I SAM-dependent methyltransferase</fullName>
    </submittedName>
</protein>
<gene>
    <name evidence="2" type="ORF">EFL95_07220</name>
</gene>
<comment type="caution">
    <text evidence="2">The sequence shown here is derived from an EMBL/GenBank/DDBJ whole genome shotgun (WGS) entry which is preliminary data.</text>
</comment>
<dbReference type="EMBL" id="RJSG01000002">
    <property type="protein sequence ID" value="RNL78847.1"/>
    <property type="molecule type" value="Genomic_DNA"/>
</dbReference>
<keyword evidence="2" id="KW-0808">Transferase</keyword>
<organism evidence="2 3">
    <name type="scientific">Nocardioides marmorisolisilvae</name>
    <dbReference type="NCBI Taxonomy" id="1542737"/>
    <lineage>
        <taxon>Bacteria</taxon>
        <taxon>Bacillati</taxon>
        <taxon>Actinomycetota</taxon>
        <taxon>Actinomycetes</taxon>
        <taxon>Propionibacteriales</taxon>
        <taxon>Nocardioidaceae</taxon>
        <taxon>Nocardioides</taxon>
    </lineage>
</organism>
<dbReference type="PANTHER" id="PTHR42912:SF93">
    <property type="entry name" value="N6-ADENOSINE-METHYLTRANSFERASE TMT1A"/>
    <property type="match status" value="1"/>
</dbReference>
<dbReference type="Gene3D" id="3.40.50.150">
    <property type="entry name" value="Vaccinia Virus protein VP39"/>
    <property type="match status" value="1"/>
</dbReference>
<evidence type="ECO:0000313" key="3">
    <source>
        <dbReference type="Proteomes" id="UP000277094"/>
    </source>
</evidence>
<name>A0A3N0DT74_9ACTN</name>
<evidence type="ECO:0000313" key="2">
    <source>
        <dbReference type="EMBL" id="RNL78847.1"/>
    </source>
</evidence>
<dbReference type="GO" id="GO:0008757">
    <property type="term" value="F:S-adenosylmethionine-dependent methyltransferase activity"/>
    <property type="evidence" value="ECO:0007669"/>
    <property type="project" value="InterPro"/>
</dbReference>